<dbReference type="InterPro" id="IPR003758">
    <property type="entry name" value="LpxK"/>
</dbReference>
<keyword evidence="7 13" id="KW-0808">Transferase</keyword>
<evidence type="ECO:0000256" key="9">
    <source>
        <dbReference type="ARBA" id="ARBA00022777"/>
    </source>
</evidence>
<keyword evidence="5 13" id="KW-0444">Lipid biosynthesis</keyword>
<sequence>MKLTAPSFWQKPAPTTLSNLLLPVSWITGHMARQRQKQPSLKLPVPVLCCGNITVGGAGKTPLALYLLQQLIKRGRTPHAITRGYGGRSRRTGLIRPERDKAIDVGDETMLLARIAPTWRGPDRQASAMQAIAAGADCLLLDDGLQDPSLHKDMNILVIDGPAGLGNQRLLPAGPLRETLADALPRLHAVTLFGKDPHHIINQIPPDMPLLRGTLSAGPAIRKLQGHQIIAFAGIGRPQKFFSTLQDAGLTLLRTLTFPDHHIYSRRELKQLAQLAHAPDTVLVTTEKDYVKLPPLFQNFVTSLDIEPRWNNPALASELLDRFLAA</sequence>
<protein>
    <recommendedName>
        <fullName evidence="4 13">Tetraacyldisaccharide 4'-kinase</fullName>
        <ecNumber evidence="3 13">2.7.1.130</ecNumber>
    </recommendedName>
    <alternativeName>
        <fullName evidence="12 13">Lipid A 4'-kinase</fullName>
    </alternativeName>
</protein>
<dbReference type="Proteomes" id="UP000765338">
    <property type="component" value="Unassembled WGS sequence"/>
</dbReference>
<evidence type="ECO:0000256" key="5">
    <source>
        <dbReference type="ARBA" id="ARBA00022516"/>
    </source>
</evidence>
<dbReference type="Pfam" id="PF02606">
    <property type="entry name" value="LpxK"/>
    <property type="match status" value="1"/>
</dbReference>
<dbReference type="InterPro" id="IPR027417">
    <property type="entry name" value="P-loop_NTPase"/>
</dbReference>
<evidence type="ECO:0000256" key="11">
    <source>
        <dbReference type="ARBA" id="ARBA00023098"/>
    </source>
</evidence>
<dbReference type="RefSeq" id="WP_182040724.1">
    <property type="nucleotide sequence ID" value="NZ_PDLY01000002.1"/>
</dbReference>
<feature type="binding site" evidence="13">
    <location>
        <begin position="54"/>
        <end position="61"/>
    </location>
    <ligand>
        <name>ATP</name>
        <dbReference type="ChEBI" id="CHEBI:30616"/>
    </ligand>
</feature>
<keyword evidence="6 13" id="KW-0441">Lipid A biosynthesis</keyword>
<evidence type="ECO:0000256" key="4">
    <source>
        <dbReference type="ARBA" id="ARBA00016436"/>
    </source>
</evidence>
<evidence type="ECO:0000313" key="14">
    <source>
        <dbReference type="EMBL" id="MBA5727111.1"/>
    </source>
</evidence>
<evidence type="ECO:0000256" key="3">
    <source>
        <dbReference type="ARBA" id="ARBA00012071"/>
    </source>
</evidence>
<reference evidence="14 15" key="1">
    <citation type="submission" date="2017-10" db="EMBL/GenBank/DDBJ databases">
        <authorList>
            <person name="Jakob F."/>
        </authorList>
    </citation>
    <scope>NUCLEOTIDE SEQUENCE [LARGE SCALE GENOMIC DNA]</scope>
    <source>
        <strain evidence="14 15">TMW 2.1889</strain>
    </source>
</reference>
<comment type="catalytic activity">
    <reaction evidence="13">
        <text>a lipid A disaccharide + ATP = a lipid IVA + ADP + H(+)</text>
        <dbReference type="Rhea" id="RHEA:67840"/>
        <dbReference type="ChEBI" id="CHEBI:15378"/>
        <dbReference type="ChEBI" id="CHEBI:30616"/>
        <dbReference type="ChEBI" id="CHEBI:176343"/>
        <dbReference type="ChEBI" id="CHEBI:176425"/>
        <dbReference type="ChEBI" id="CHEBI:456216"/>
        <dbReference type="EC" id="2.7.1.130"/>
    </reaction>
</comment>
<evidence type="ECO:0000256" key="6">
    <source>
        <dbReference type="ARBA" id="ARBA00022556"/>
    </source>
</evidence>
<evidence type="ECO:0000256" key="12">
    <source>
        <dbReference type="ARBA" id="ARBA00029757"/>
    </source>
</evidence>
<gene>
    <name evidence="13 14" type="primary">lpxK</name>
    <name evidence="14" type="ORF">CPA56_03770</name>
</gene>
<accession>A0ABR5ZS18</accession>
<comment type="caution">
    <text evidence="14">The sequence shown here is derived from an EMBL/GenBank/DDBJ whole genome shotgun (WGS) entry which is preliminary data.</text>
</comment>
<dbReference type="PANTHER" id="PTHR42724">
    <property type="entry name" value="TETRAACYLDISACCHARIDE 4'-KINASE"/>
    <property type="match status" value="1"/>
</dbReference>
<dbReference type="PANTHER" id="PTHR42724:SF1">
    <property type="entry name" value="TETRAACYLDISACCHARIDE 4'-KINASE, MITOCHONDRIAL-RELATED"/>
    <property type="match status" value="1"/>
</dbReference>
<evidence type="ECO:0000256" key="8">
    <source>
        <dbReference type="ARBA" id="ARBA00022741"/>
    </source>
</evidence>
<evidence type="ECO:0000256" key="10">
    <source>
        <dbReference type="ARBA" id="ARBA00022840"/>
    </source>
</evidence>
<evidence type="ECO:0000256" key="13">
    <source>
        <dbReference type="HAMAP-Rule" id="MF_00409"/>
    </source>
</evidence>
<keyword evidence="15" id="KW-1185">Reference proteome</keyword>
<organism evidence="14 15">
    <name type="scientific">Bombella mellum</name>
    <dbReference type="NCBI Taxonomy" id="2039288"/>
    <lineage>
        <taxon>Bacteria</taxon>
        <taxon>Pseudomonadati</taxon>
        <taxon>Pseudomonadota</taxon>
        <taxon>Alphaproteobacteria</taxon>
        <taxon>Acetobacterales</taxon>
        <taxon>Acetobacteraceae</taxon>
        <taxon>Bombella</taxon>
    </lineage>
</organism>
<keyword evidence="9 13" id="KW-0418">Kinase</keyword>
<evidence type="ECO:0000256" key="2">
    <source>
        <dbReference type="ARBA" id="ARBA00004870"/>
    </source>
</evidence>
<dbReference type="HAMAP" id="MF_00409">
    <property type="entry name" value="LpxK"/>
    <property type="match status" value="1"/>
</dbReference>
<keyword evidence="10 13" id="KW-0067">ATP-binding</keyword>
<comment type="similarity">
    <text evidence="13">Belongs to the LpxK family.</text>
</comment>
<evidence type="ECO:0000256" key="1">
    <source>
        <dbReference type="ARBA" id="ARBA00002274"/>
    </source>
</evidence>
<proteinExistence type="inferred from homology"/>
<comment type="function">
    <text evidence="1 13">Transfers the gamma-phosphate of ATP to the 4'-position of a tetraacyldisaccharide 1-phosphate intermediate (termed DS-1-P) to form tetraacyldisaccharide 1,4'-bis-phosphate (lipid IVA).</text>
</comment>
<comment type="pathway">
    <text evidence="2 13">Glycolipid biosynthesis; lipid IV(A) biosynthesis; lipid IV(A) from (3R)-3-hydroxytetradecanoyl-[acyl-carrier-protein] and UDP-N-acetyl-alpha-D-glucosamine: step 6/6.</text>
</comment>
<dbReference type="SUPFAM" id="SSF52540">
    <property type="entry name" value="P-loop containing nucleoside triphosphate hydrolases"/>
    <property type="match status" value="1"/>
</dbReference>
<keyword evidence="11 13" id="KW-0443">Lipid metabolism</keyword>
<dbReference type="EC" id="2.7.1.130" evidence="3 13"/>
<dbReference type="NCBIfam" id="TIGR00682">
    <property type="entry name" value="lpxK"/>
    <property type="match status" value="1"/>
</dbReference>
<keyword evidence="8 13" id="KW-0547">Nucleotide-binding</keyword>
<evidence type="ECO:0000256" key="7">
    <source>
        <dbReference type="ARBA" id="ARBA00022679"/>
    </source>
</evidence>
<evidence type="ECO:0000313" key="15">
    <source>
        <dbReference type="Proteomes" id="UP000765338"/>
    </source>
</evidence>
<name>A0ABR5ZS18_9PROT</name>
<dbReference type="EMBL" id="PDLY01000002">
    <property type="protein sequence ID" value="MBA5727111.1"/>
    <property type="molecule type" value="Genomic_DNA"/>
</dbReference>